<evidence type="ECO:0000256" key="5">
    <source>
        <dbReference type="ARBA" id="ARBA00023136"/>
    </source>
</evidence>
<feature type="transmembrane region" description="Helical" evidence="6">
    <location>
        <begin position="14"/>
        <end position="31"/>
    </location>
</feature>
<protein>
    <recommendedName>
        <fullName evidence="9">Mn transporter</fullName>
    </recommendedName>
</protein>
<organism evidence="7 8">
    <name type="scientific">Candidatus Magasanikbacteria bacterium RIFOXYD2_FULL_36_9</name>
    <dbReference type="NCBI Taxonomy" id="1798707"/>
    <lineage>
        <taxon>Bacteria</taxon>
        <taxon>Candidatus Magasanikiibacteriota</taxon>
    </lineage>
</organism>
<feature type="transmembrane region" description="Helical" evidence="6">
    <location>
        <begin position="116"/>
        <end position="144"/>
    </location>
</feature>
<keyword evidence="5 6" id="KW-0472">Membrane</keyword>
<dbReference type="GO" id="GO:0015086">
    <property type="term" value="F:cadmium ion transmembrane transporter activity"/>
    <property type="evidence" value="ECO:0007669"/>
    <property type="project" value="TreeGrafter"/>
</dbReference>
<evidence type="ECO:0000256" key="6">
    <source>
        <dbReference type="SAM" id="Phobius"/>
    </source>
</evidence>
<evidence type="ECO:0000256" key="1">
    <source>
        <dbReference type="ARBA" id="ARBA00004141"/>
    </source>
</evidence>
<sequence length="422" mass="45979">MPKLDVAEPKKKKLWPRILLILSVVGPGIIAGTADNDAGGIATYSVAGAQYGYHLIWVLFLITFVLAITQEMGARLGIVSGKGLSALIRENFPFKATFFIILLSFVANWANVLAEFAGISAVANIYGIPNWLFVLSSAGLISWLVISGNFKNIQKIFLTSSALYLAYVVAGFMTHPDWSAAVKSIVVPSWVPTHDFLFMAIALIGTTVTIWGQFFIQSYFAEKGVRTQDLNLARADVYLGSFWTNFVAFFIIVATAGTLYANGITITDAADAARALEPFAGVMAKHLFAWGLYNASMLGAGVVTIATAYSLTEAFGWEGKVNSGFAESSAFYKIFLFCIFSTALIVLIPNFPIISVLIASQALNTFILPILFFFLLRLLNRKDIMGAHRNGLALNIAGWVSIAGLSILNLSYFIYMIVSIFR</sequence>
<comment type="subcellular location">
    <subcellularLocation>
        <location evidence="1">Membrane</location>
        <topology evidence="1">Multi-pass membrane protein</topology>
    </subcellularLocation>
</comment>
<dbReference type="Proteomes" id="UP000178490">
    <property type="component" value="Unassembled WGS sequence"/>
</dbReference>
<dbReference type="PANTHER" id="PTHR11706:SF33">
    <property type="entry name" value="NATURAL RESISTANCE-ASSOCIATED MACROPHAGE PROTEIN 2"/>
    <property type="match status" value="1"/>
</dbReference>
<feature type="transmembrane region" description="Helical" evidence="6">
    <location>
        <begin position="287"/>
        <end position="309"/>
    </location>
</feature>
<dbReference type="InterPro" id="IPR001046">
    <property type="entry name" value="NRAMP_fam"/>
</dbReference>
<evidence type="ECO:0000313" key="8">
    <source>
        <dbReference type="Proteomes" id="UP000178490"/>
    </source>
</evidence>
<gene>
    <name evidence="7" type="ORF">A2537_01165</name>
</gene>
<evidence type="ECO:0000256" key="3">
    <source>
        <dbReference type="ARBA" id="ARBA00022692"/>
    </source>
</evidence>
<dbReference type="EMBL" id="MFRC01000052">
    <property type="protein sequence ID" value="OGH89005.1"/>
    <property type="molecule type" value="Genomic_DNA"/>
</dbReference>
<keyword evidence="3 6" id="KW-0812">Transmembrane</keyword>
<evidence type="ECO:0000256" key="2">
    <source>
        <dbReference type="ARBA" id="ARBA00022448"/>
    </source>
</evidence>
<accession>A0A1F6NYM1</accession>
<keyword evidence="2" id="KW-0813">Transport</keyword>
<dbReference type="AlphaFoldDB" id="A0A1F6NYM1"/>
<proteinExistence type="predicted"/>
<evidence type="ECO:0008006" key="9">
    <source>
        <dbReference type="Google" id="ProtNLM"/>
    </source>
</evidence>
<feature type="transmembrane region" description="Helical" evidence="6">
    <location>
        <begin position="396"/>
        <end position="421"/>
    </location>
</feature>
<dbReference type="GO" id="GO:0005886">
    <property type="term" value="C:plasma membrane"/>
    <property type="evidence" value="ECO:0007669"/>
    <property type="project" value="TreeGrafter"/>
</dbReference>
<feature type="transmembrane region" description="Helical" evidence="6">
    <location>
        <begin position="237"/>
        <end position="261"/>
    </location>
</feature>
<keyword evidence="4 6" id="KW-1133">Transmembrane helix</keyword>
<dbReference type="PANTHER" id="PTHR11706">
    <property type="entry name" value="SOLUTE CARRIER PROTEIN FAMILY 11 MEMBER"/>
    <property type="match status" value="1"/>
</dbReference>
<feature type="transmembrane region" description="Helical" evidence="6">
    <location>
        <begin position="330"/>
        <end position="348"/>
    </location>
</feature>
<reference evidence="7 8" key="1">
    <citation type="journal article" date="2016" name="Nat. Commun.">
        <title>Thousands of microbial genomes shed light on interconnected biogeochemical processes in an aquifer system.</title>
        <authorList>
            <person name="Anantharaman K."/>
            <person name="Brown C.T."/>
            <person name="Hug L.A."/>
            <person name="Sharon I."/>
            <person name="Castelle C.J."/>
            <person name="Probst A.J."/>
            <person name="Thomas B.C."/>
            <person name="Singh A."/>
            <person name="Wilkins M.J."/>
            <person name="Karaoz U."/>
            <person name="Brodie E.L."/>
            <person name="Williams K.H."/>
            <person name="Hubbard S.S."/>
            <person name="Banfield J.F."/>
        </authorList>
    </citation>
    <scope>NUCLEOTIDE SEQUENCE [LARGE SCALE GENOMIC DNA]</scope>
</reference>
<name>A0A1F6NYM1_9BACT</name>
<dbReference type="GO" id="GO:0005384">
    <property type="term" value="F:manganese ion transmembrane transporter activity"/>
    <property type="evidence" value="ECO:0007669"/>
    <property type="project" value="TreeGrafter"/>
</dbReference>
<dbReference type="Pfam" id="PF01566">
    <property type="entry name" value="Nramp"/>
    <property type="match status" value="1"/>
</dbReference>
<feature type="transmembrane region" description="Helical" evidence="6">
    <location>
        <begin position="156"/>
        <end position="176"/>
    </location>
</feature>
<dbReference type="GO" id="GO:0034755">
    <property type="term" value="P:iron ion transmembrane transport"/>
    <property type="evidence" value="ECO:0007669"/>
    <property type="project" value="TreeGrafter"/>
</dbReference>
<feature type="transmembrane region" description="Helical" evidence="6">
    <location>
        <begin position="196"/>
        <end position="216"/>
    </location>
</feature>
<feature type="transmembrane region" description="Helical" evidence="6">
    <location>
        <begin position="51"/>
        <end position="71"/>
    </location>
</feature>
<feature type="transmembrane region" description="Helical" evidence="6">
    <location>
        <begin position="354"/>
        <end position="376"/>
    </location>
</feature>
<evidence type="ECO:0000256" key="4">
    <source>
        <dbReference type="ARBA" id="ARBA00022989"/>
    </source>
</evidence>
<comment type="caution">
    <text evidence="7">The sequence shown here is derived from an EMBL/GenBank/DDBJ whole genome shotgun (WGS) entry which is preliminary data.</text>
</comment>
<feature type="transmembrane region" description="Helical" evidence="6">
    <location>
        <begin position="92"/>
        <end position="110"/>
    </location>
</feature>
<evidence type="ECO:0000313" key="7">
    <source>
        <dbReference type="EMBL" id="OGH89005.1"/>
    </source>
</evidence>